<evidence type="ECO:0000313" key="3">
    <source>
        <dbReference type="Proteomes" id="UP000786811"/>
    </source>
</evidence>
<organism evidence="2 3">
    <name type="scientific">Cotesia congregata</name>
    <name type="common">Parasitoid wasp</name>
    <name type="synonym">Apanteles congregatus</name>
    <dbReference type="NCBI Taxonomy" id="51543"/>
    <lineage>
        <taxon>Eukaryota</taxon>
        <taxon>Metazoa</taxon>
        <taxon>Ecdysozoa</taxon>
        <taxon>Arthropoda</taxon>
        <taxon>Hexapoda</taxon>
        <taxon>Insecta</taxon>
        <taxon>Pterygota</taxon>
        <taxon>Neoptera</taxon>
        <taxon>Endopterygota</taxon>
        <taxon>Hymenoptera</taxon>
        <taxon>Apocrita</taxon>
        <taxon>Ichneumonoidea</taxon>
        <taxon>Braconidae</taxon>
        <taxon>Microgastrinae</taxon>
        <taxon>Cotesia</taxon>
    </lineage>
</organism>
<keyword evidence="3" id="KW-1185">Reference proteome</keyword>
<proteinExistence type="predicted"/>
<dbReference type="Proteomes" id="UP000786811">
    <property type="component" value="Unassembled WGS sequence"/>
</dbReference>
<evidence type="ECO:0000259" key="1">
    <source>
        <dbReference type="Pfam" id="PF21056"/>
    </source>
</evidence>
<protein>
    <recommendedName>
        <fullName evidence="1">ZSWIM1/3 RNaseH-like domain-containing protein</fullName>
    </recommendedName>
</protein>
<dbReference type="InterPro" id="IPR052579">
    <property type="entry name" value="Zinc_finger_SWIM"/>
</dbReference>
<sequence length="422" mass="48626">MARNLKLVHAFPENRRLPPELRQKVEEYLNLGCSNKKIRYELSSKYNILATSKDISNIRQSLRPEKSNDLPTFVNLLKTKYGCSTKIKVTDDGNFQALFFTNTAMQNSMKNWPEMLFIDGTYKLFNLGFTLYLIMIQTGSGRGEIVGAAILASETSDVMKWVAETFKEFNREASAQTKTIMTDKDLTERSAFAESSFVNDYADLLAKTAFDKFNEELNKYDSVTITKYCNETRACYLDVDGYPIMSSITECRCHFRKSFKLPCVHILVTRKFFNENQFCSELCDSKWLKATSINKFNQEFHEILLADTIFNNQSTNTTMTTDDSIIATDIIEEDGLKITCEEERKQILQKYFEKIMGNSLKVPEEEFKLVQNQLEKIASNDKQNGHNNTDEKIVILPEKKILRGRPKSARKTTTGFFPRKNK</sequence>
<dbReference type="PANTHER" id="PTHR31569">
    <property type="entry name" value="SWIM-TYPE DOMAIN-CONTAINING PROTEIN"/>
    <property type="match status" value="1"/>
</dbReference>
<accession>A0A8J2HHY0</accession>
<dbReference type="EMBL" id="CAJNRD030001119">
    <property type="protein sequence ID" value="CAG5090795.1"/>
    <property type="molecule type" value="Genomic_DNA"/>
</dbReference>
<gene>
    <name evidence="2" type="ORF">HICCMSTLAB_LOCUS5750</name>
</gene>
<evidence type="ECO:0000313" key="2">
    <source>
        <dbReference type="EMBL" id="CAG5090795.1"/>
    </source>
</evidence>
<dbReference type="Pfam" id="PF21056">
    <property type="entry name" value="ZSWIM1-3_RNaseH-like"/>
    <property type="match status" value="1"/>
</dbReference>
<dbReference type="OrthoDB" id="123417at2759"/>
<comment type="caution">
    <text evidence="2">The sequence shown here is derived from an EMBL/GenBank/DDBJ whole genome shotgun (WGS) entry which is preliminary data.</text>
</comment>
<dbReference type="PANTHER" id="PTHR31569:SF4">
    <property type="entry name" value="SWIM-TYPE DOMAIN-CONTAINING PROTEIN"/>
    <property type="match status" value="1"/>
</dbReference>
<feature type="domain" description="ZSWIM1/3 RNaseH-like" evidence="1">
    <location>
        <begin position="76"/>
        <end position="194"/>
    </location>
</feature>
<dbReference type="AlphaFoldDB" id="A0A8J2HHY0"/>
<name>A0A8J2HHY0_COTCN</name>
<dbReference type="InterPro" id="IPR048324">
    <property type="entry name" value="ZSWIM1-3_RNaseH-like"/>
</dbReference>
<reference evidence="2" key="1">
    <citation type="submission" date="2021-04" db="EMBL/GenBank/DDBJ databases">
        <authorList>
            <person name="Chebbi M.A.C M."/>
        </authorList>
    </citation>
    <scope>NUCLEOTIDE SEQUENCE</scope>
</reference>